<dbReference type="InterPro" id="IPR052192">
    <property type="entry name" value="Insect_Ionotropic_Sensory_Rcpt"/>
</dbReference>
<dbReference type="InParanoid" id="A0A6P7H7N9"/>
<keyword evidence="3 8" id="KW-0812">Transmembrane</keyword>
<protein>
    <submittedName>
        <fullName evidence="9">Uncharacterized protein LOC114348170</fullName>
    </submittedName>
</protein>
<evidence type="ECO:0000256" key="3">
    <source>
        <dbReference type="ARBA" id="ARBA00022692"/>
    </source>
</evidence>
<dbReference type="RefSeq" id="XP_028154592.1">
    <property type="nucleotide sequence ID" value="XM_028298791.1"/>
</dbReference>
<evidence type="ECO:0000256" key="2">
    <source>
        <dbReference type="ARBA" id="ARBA00022475"/>
    </source>
</evidence>
<dbReference type="AlphaFoldDB" id="A0A6P7H7N9"/>
<feature type="transmembrane region" description="Helical" evidence="8">
    <location>
        <begin position="209"/>
        <end position="233"/>
    </location>
</feature>
<dbReference type="SUPFAM" id="SSF53850">
    <property type="entry name" value="Periplasmic binding protein-like II"/>
    <property type="match status" value="1"/>
</dbReference>
<comment type="subcellular location">
    <subcellularLocation>
        <location evidence="1">Cell membrane</location>
        <topology evidence="1">Multi-pass membrane protein</topology>
    </subcellularLocation>
</comment>
<accession>A0A6P7H7N9</accession>
<reference evidence="9" key="1">
    <citation type="submission" date="2025-08" db="UniProtKB">
        <authorList>
            <consortium name="RefSeq"/>
        </authorList>
    </citation>
    <scope>IDENTIFICATION</scope>
    <source>
        <tissue evidence="9">Whole insect</tissue>
    </source>
</reference>
<evidence type="ECO:0000256" key="5">
    <source>
        <dbReference type="ARBA" id="ARBA00023136"/>
    </source>
</evidence>
<keyword evidence="2" id="KW-1003">Cell membrane</keyword>
<gene>
    <name evidence="9" type="primary">LOC114348170</name>
</gene>
<dbReference type="PANTHER" id="PTHR42643:SF24">
    <property type="entry name" value="IONOTROPIC RECEPTOR 60A"/>
    <property type="match status" value="1"/>
</dbReference>
<keyword evidence="4 8" id="KW-1133">Transmembrane helix</keyword>
<evidence type="ECO:0000256" key="6">
    <source>
        <dbReference type="ARBA" id="ARBA00023170"/>
    </source>
</evidence>
<evidence type="ECO:0000256" key="1">
    <source>
        <dbReference type="ARBA" id="ARBA00004651"/>
    </source>
</evidence>
<name>A0A6P7H7N9_DIAVI</name>
<sequence length="238" mass="27404">MGVTDYFFNYLLQILFNSSMPNLDKITGYVKYLLMLWVFCMSVNNTQFNSLLTSMLVSSRSKEPIKTIEELSKSNFRIYVHEYFVGRGYIPNSLGLDQKLIRIDEQPENMLYSNVTIGNQYAFVVRIDAAKFFINSHRNKDGQSQYAIMKESLIPGIDGYTLQKNSPLVNQFNKCLLLIKQHGLINFQSSSNYGKAKPNQPENLNIKHLLSLVGLYLVGNCFAFLVFIAEVLWKKYKT</sequence>
<evidence type="ECO:0000256" key="4">
    <source>
        <dbReference type="ARBA" id="ARBA00022989"/>
    </source>
</evidence>
<dbReference type="GO" id="GO:0005886">
    <property type="term" value="C:plasma membrane"/>
    <property type="evidence" value="ECO:0007669"/>
    <property type="project" value="UniProtKB-SubCell"/>
</dbReference>
<evidence type="ECO:0000313" key="9">
    <source>
        <dbReference type="RefSeq" id="XP_028154592.1"/>
    </source>
</evidence>
<dbReference type="PANTHER" id="PTHR42643">
    <property type="entry name" value="IONOTROPIC RECEPTOR 20A-RELATED"/>
    <property type="match status" value="1"/>
</dbReference>
<evidence type="ECO:0000256" key="7">
    <source>
        <dbReference type="ARBA" id="ARBA00023180"/>
    </source>
</evidence>
<keyword evidence="6" id="KW-0675">Receptor</keyword>
<organism evidence="9">
    <name type="scientific">Diabrotica virgifera virgifera</name>
    <name type="common">western corn rootworm</name>
    <dbReference type="NCBI Taxonomy" id="50390"/>
    <lineage>
        <taxon>Eukaryota</taxon>
        <taxon>Metazoa</taxon>
        <taxon>Ecdysozoa</taxon>
        <taxon>Arthropoda</taxon>
        <taxon>Hexapoda</taxon>
        <taxon>Insecta</taxon>
        <taxon>Pterygota</taxon>
        <taxon>Neoptera</taxon>
        <taxon>Endopterygota</taxon>
        <taxon>Coleoptera</taxon>
        <taxon>Polyphaga</taxon>
        <taxon>Cucujiformia</taxon>
        <taxon>Chrysomeloidea</taxon>
        <taxon>Chrysomelidae</taxon>
        <taxon>Galerucinae</taxon>
        <taxon>Diabroticina</taxon>
        <taxon>Diabroticites</taxon>
        <taxon>Diabrotica</taxon>
    </lineage>
</organism>
<evidence type="ECO:0000256" key="8">
    <source>
        <dbReference type="SAM" id="Phobius"/>
    </source>
</evidence>
<keyword evidence="5 8" id="KW-0472">Membrane</keyword>
<keyword evidence="7" id="KW-0325">Glycoprotein</keyword>
<proteinExistence type="predicted"/>